<reference evidence="21" key="1">
    <citation type="submission" date="2021-08" db="EMBL/GenBank/DDBJ databases">
        <authorList>
            <person name="Yaryura P.M."/>
            <person name="Bianco M.I."/>
            <person name="Morais C."/>
            <person name="Setubal J.C."/>
        </authorList>
    </citation>
    <scope>NUCLEOTIDE SEQUENCE</scope>
    <source>
        <strain evidence="21">AP1</strain>
    </source>
</reference>
<feature type="signal peptide" evidence="18">
    <location>
        <begin position="1"/>
        <end position="25"/>
    </location>
</feature>
<protein>
    <submittedName>
        <fullName evidence="21">TonB-dependent siderophore receptor</fullName>
    </submittedName>
</protein>
<dbReference type="PROSITE" id="PS52016">
    <property type="entry name" value="TONB_DEPENDENT_REC_3"/>
    <property type="match status" value="1"/>
</dbReference>
<dbReference type="PANTHER" id="PTHR32552:SF68">
    <property type="entry name" value="FERRICHROME OUTER MEMBRANE TRANSPORTER_PHAGE RECEPTOR"/>
    <property type="match status" value="1"/>
</dbReference>
<evidence type="ECO:0000313" key="22">
    <source>
        <dbReference type="Proteomes" id="UP001209279"/>
    </source>
</evidence>
<keyword evidence="3 14" id="KW-0813">Transport</keyword>
<keyword evidence="10 16" id="KW-0798">TonB box</keyword>
<evidence type="ECO:0000256" key="13">
    <source>
        <dbReference type="ARBA" id="ARBA00023237"/>
    </source>
</evidence>
<feature type="domain" description="TonB-dependent receptor plug" evidence="20">
    <location>
        <begin position="62"/>
        <end position="156"/>
    </location>
</feature>
<evidence type="ECO:0000256" key="14">
    <source>
        <dbReference type="PROSITE-ProRule" id="PRU01360"/>
    </source>
</evidence>
<evidence type="ECO:0000256" key="4">
    <source>
        <dbReference type="ARBA" id="ARBA00022452"/>
    </source>
</evidence>
<evidence type="ECO:0000256" key="11">
    <source>
        <dbReference type="ARBA" id="ARBA00023136"/>
    </source>
</evidence>
<dbReference type="PANTHER" id="PTHR32552">
    <property type="entry name" value="FERRICHROME IRON RECEPTOR-RELATED"/>
    <property type="match status" value="1"/>
</dbReference>
<dbReference type="Proteomes" id="UP001209279">
    <property type="component" value="Chromosome"/>
</dbReference>
<dbReference type="InterPro" id="IPR036942">
    <property type="entry name" value="Beta-barrel_TonB_sf"/>
</dbReference>
<dbReference type="GO" id="GO:0038023">
    <property type="term" value="F:signaling receptor activity"/>
    <property type="evidence" value="ECO:0007669"/>
    <property type="project" value="InterPro"/>
</dbReference>
<dbReference type="GO" id="GO:0015344">
    <property type="term" value="F:siderophore uptake transmembrane transporter activity"/>
    <property type="evidence" value="ECO:0007669"/>
    <property type="project" value="TreeGrafter"/>
</dbReference>
<dbReference type="Gene3D" id="2.40.170.20">
    <property type="entry name" value="TonB-dependent receptor, beta-barrel domain"/>
    <property type="match status" value="1"/>
</dbReference>
<evidence type="ECO:0000256" key="8">
    <source>
        <dbReference type="ARBA" id="ARBA00023004"/>
    </source>
</evidence>
<comment type="subcellular location">
    <subcellularLocation>
        <location evidence="1 14">Cell outer membrane</location>
        <topology evidence="1 14">Multi-pass membrane protein</topology>
    </subcellularLocation>
</comment>
<comment type="similarity">
    <text evidence="2 14 16">Belongs to the TonB-dependent receptor family.</text>
</comment>
<dbReference type="GO" id="GO:0015891">
    <property type="term" value="P:siderophore transport"/>
    <property type="evidence" value="ECO:0007669"/>
    <property type="project" value="InterPro"/>
</dbReference>
<organism evidence="21 22">
    <name type="scientific">Pseudomonas soli</name>
    <dbReference type="NCBI Taxonomy" id="1306993"/>
    <lineage>
        <taxon>Bacteria</taxon>
        <taxon>Pseudomonadati</taxon>
        <taxon>Pseudomonadota</taxon>
        <taxon>Gammaproteobacteria</taxon>
        <taxon>Pseudomonadales</taxon>
        <taxon>Pseudomonadaceae</taxon>
        <taxon>Pseudomonas</taxon>
    </lineage>
</organism>
<name>A0AAJ5MM80_9PSED</name>
<keyword evidence="9" id="KW-0406">Ion transport</keyword>
<feature type="chain" id="PRO_5042513464" evidence="18">
    <location>
        <begin position="26"/>
        <end position="696"/>
    </location>
</feature>
<dbReference type="SUPFAM" id="SSF56935">
    <property type="entry name" value="Porins"/>
    <property type="match status" value="1"/>
</dbReference>
<dbReference type="InterPro" id="IPR000531">
    <property type="entry name" value="Beta-barrel_TonB"/>
</dbReference>
<keyword evidence="13 14" id="KW-0998">Cell outer membrane</keyword>
<keyword evidence="12 21" id="KW-0675">Receptor</keyword>
<evidence type="ECO:0000259" key="20">
    <source>
        <dbReference type="Pfam" id="PF07715"/>
    </source>
</evidence>
<dbReference type="Gene3D" id="2.170.130.10">
    <property type="entry name" value="TonB-dependent receptor, plug domain"/>
    <property type="match status" value="1"/>
</dbReference>
<dbReference type="GO" id="GO:0009279">
    <property type="term" value="C:cell outer membrane"/>
    <property type="evidence" value="ECO:0007669"/>
    <property type="project" value="UniProtKB-SubCell"/>
</dbReference>
<proteinExistence type="inferred from homology"/>
<evidence type="ECO:0000256" key="15">
    <source>
        <dbReference type="PROSITE-ProRule" id="PRU10144"/>
    </source>
</evidence>
<dbReference type="AlphaFoldDB" id="A0AAJ5MM80"/>
<accession>A0AAJ5MM80</accession>
<keyword evidence="7 18" id="KW-0732">Signal</keyword>
<keyword evidence="4 14" id="KW-1134">Transmembrane beta strand</keyword>
<dbReference type="EMBL" id="CP083803">
    <property type="protein sequence ID" value="UXZ45807.1"/>
    <property type="molecule type" value="Genomic_DNA"/>
</dbReference>
<dbReference type="RefSeq" id="WP_110605171.1">
    <property type="nucleotide sequence ID" value="NZ_CATKPM010000001.1"/>
</dbReference>
<dbReference type="Pfam" id="PF07715">
    <property type="entry name" value="Plug"/>
    <property type="match status" value="1"/>
</dbReference>
<evidence type="ECO:0000256" key="12">
    <source>
        <dbReference type="ARBA" id="ARBA00023170"/>
    </source>
</evidence>
<dbReference type="Pfam" id="PF00593">
    <property type="entry name" value="TonB_dep_Rec_b-barrel"/>
    <property type="match status" value="1"/>
</dbReference>
<dbReference type="NCBIfam" id="TIGR01783">
    <property type="entry name" value="TonB-siderophor"/>
    <property type="match status" value="1"/>
</dbReference>
<dbReference type="InterPro" id="IPR010105">
    <property type="entry name" value="TonB_sidphr_rcpt"/>
</dbReference>
<evidence type="ECO:0000256" key="7">
    <source>
        <dbReference type="ARBA" id="ARBA00022729"/>
    </source>
</evidence>
<evidence type="ECO:0000256" key="6">
    <source>
        <dbReference type="ARBA" id="ARBA00022692"/>
    </source>
</evidence>
<dbReference type="PROSITE" id="PS01156">
    <property type="entry name" value="TONB_DEPENDENT_REC_2"/>
    <property type="match status" value="1"/>
</dbReference>
<evidence type="ECO:0000256" key="9">
    <source>
        <dbReference type="ARBA" id="ARBA00023065"/>
    </source>
</evidence>
<evidence type="ECO:0000256" key="2">
    <source>
        <dbReference type="ARBA" id="ARBA00009810"/>
    </source>
</evidence>
<evidence type="ECO:0000256" key="16">
    <source>
        <dbReference type="RuleBase" id="RU003357"/>
    </source>
</evidence>
<dbReference type="InterPro" id="IPR037066">
    <property type="entry name" value="Plug_dom_sf"/>
</dbReference>
<dbReference type="InterPro" id="IPR010917">
    <property type="entry name" value="TonB_rcpt_CS"/>
</dbReference>
<evidence type="ECO:0000313" key="21">
    <source>
        <dbReference type="EMBL" id="UXZ45807.1"/>
    </source>
</evidence>
<feature type="short sequence motif" description="TonB C-terminal box" evidence="15">
    <location>
        <begin position="679"/>
        <end position="696"/>
    </location>
</feature>
<evidence type="ECO:0000256" key="17">
    <source>
        <dbReference type="SAM" id="MobiDB-lite"/>
    </source>
</evidence>
<evidence type="ECO:0000259" key="19">
    <source>
        <dbReference type="Pfam" id="PF00593"/>
    </source>
</evidence>
<gene>
    <name evidence="21" type="ORF">K7K07_02130</name>
</gene>
<feature type="region of interest" description="Disordered" evidence="17">
    <location>
        <begin position="251"/>
        <end position="274"/>
    </location>
</feature>
<evidence type="ECO:0000256" key="5">
    <source>
        <dbReference type="ARBA" id="ARBA00022496"/>
    </source>
</evidence>
<keyword evidence="6 14" id="KW-0812">Transmembrane</keyword>
<sequence>MPAPCRLSPLTLGLSLLFSTGLASAATTTLPETSVTADSTREEDNPRVKDVTTATRTSTPARYVPQAIDSVKTRNVLDYGSSNLGKALEGIPNVSSGADTRFDSLRIRGFDASNDFYLDGVRDDSQYTRDLHNIERVEVLKGPAAVLYGRGSQGGIVNRVSKAPEHGRRSTIEAQGGSQDLRSLYADLSADPSDTFSLRLNLGNEDKNSFRDGIDGNHRQLFAPSMSWQITPELNWLVQYEYSRYDRTPDRGIPGNPLTGRPADVSRKTTYGDTQRDYINDRAESLRSRLNYELNDQWQLRHTFSLFTLESDFDNTYLTAYRPATGLVDRQRWQQDLSTRNLYNTVELEGHVETFGLEHTLLVGLEMGEQRRNSLLSQGVGVPSVPLQGATASQQHNGTMRVSSNNHTDVESRGIYLQDQIRLNDQWQLLAGVRFDQFEVDTTNKLRNISEKQKDNSFSPRIGVVYTPWQDHSFYASWSKTYSPVGGGLIGITPGAAGNANQTDPEQTRQKEIGVKSEWFNERLSTTLAIYELELYNRRTRDPLNPELIQLSGLQRSRGLELTATGNVVGNWYVRGGIGLQDATIVKDNNGQQGNRINDVAKRNASLFVTWKPELGWYAETGLTLVGDRYADNQNTVILPGYGRWDALAGYRTHDWDVRAALSNITDKTYYSSATSAAQIQVGDPRSLVVTGTYNF</sequence>
<dbReference type="InterPro" id="IPR012910">
    <property type="entry name" value="Plug_dom"/>
</dbReference>
<evidence type="ECO:0000256" key="10">
    <source>
        <dbReference type="ARBA" id="ARBA00023077"/>
    </source>
</evidence>
<dbReference type="CDD" id="cd01347">
    <property type="entry name" value="ligand_gated_channel"/>
    <property type="match status" value="1"/>
</dbReference>
<evidence type="ECO:0000256" key="1">
    <source>
        <dbReference type="ARBA" id="ARBA00004571"/>
    </source>
</evidence>
<keyword evidence="5" id="KW-0410">Iron transport</keyword>
<keyword evidence="8" id="KW-0408">Iron</keyword>
<dbReference type="InterPro" id="IPR039426">
    <property type="entry name" value="TonB-dep_rcpt-like"/>
</dbReference>
<evidence type="ECO:0000256" key="18">
    <source>
        <dbReference type="SAM" id="SignalP"/>
    </source>
</evidence>
<keyword evidence="11 14" id="KW-0472">Membrane</keyword>
<evidence type="ECO:0000256" key="3">
    <source>
        <dbReference type="ARBA" id="ARBA00022448"/>
    </source>
</evidence>
<feature type="domain" description="TonB-dependent receptor-like beta-barrel" evidence="19">
    <location>
        <begin position="228"/>
        <end position="665"/>
    </location>
</feature>